<dbReference type="EMBL" id="LGTL01000004">
    <property type="protein sequence ID" value="KPA83084.1"/>
    <property type="molecule type" value="Genomic_DNA"/>
</dbReference>
<reference evidence="3 4" key="1">
    <citation type="submission" date="2015-07" db="EMBL/GenBank/DDBJ databases">
        <title>High-quality genome of monoxenous trypanosomatid Leptomonas pyrrhocoris.</title>
        <authorList>
            <person name="Flegontov P."/>
            <person name="Butenko A."/>
            <person name="Firsov S."/>
            <person name="Vlcek C."/>
            <person name="Logacheva M.D."/>
            <person name="Field M."/>
            <person name="Filatov D."/>
            <person name="Flegontova O."/>
            <person name="Gerasimov E."/>
            <person name="Jackson A.P."/>
            <person name="Kelly S."/>
            <person name="Opperdoes F."/>
            <person name="O'Reilly A."/>
            <person name="Votypka J."/>
            <person name="Yurchenko V."/>
            <person name="Lukes J."/>
        </authorList>
    </citation>
    <scope>NUCLEOTIDE SEQUENCE [LARGE SCALE GENOMIC DNA]</scope>
    <source>
        <strain evidence="3">H10</strain>
    </source>
</reference>
<protein>
    <submittedName>
        <fullName evidence="3">Uncharacterized protein</fullName>
    </submittedName>
</protein>
<dbReference type="EMBL" id="LGTL01000004">
    <property type="protein sequence ID" value="KPA83082.1"/>
    <property type="molecule type" value="Genomic_DNA"/>
</dbReference>
<feature type="region of interest" description="Disordered" evidence="2">
    <location>
        <begin position="712"/>
        <end position="735"/>
    </location>
</feature>
<organism evidence="3 4">
    <name type="scientific">Leptomonas pyrrhocoris</name>
    <name type="common">Firebug parasite</name>
    <dbReference type="NCBI Taxonomy" id="157538"/>
    <lineage>
        <taxon>Eukaryota</taxon>
        <taxon>Discoba</taxon>
        <taxon>Euglenozoa</taxon>
        <taxon>Kinetoplastea</taxon>
        <taxon>Metakinetoplastina</taxon>
        <taxon>Trypanosomatida</taxon>
        <taxon>Trypanosomatidae</taxon>
        <taxon>Leishmaniinae</taxon>
        <taxon>Leptomonas</taxon>
    </lineage>
</organism>
<dbReference type="RefSeq" id="XP_015661523.1">
    <property type="nucleotide sequence ID" value="XM_015799921.1"/>
</dbReference>
<comment type="caution">
    <text evidence="3">The sequence shown here is derived from an EMBL/GenBank/DDBJ whole genome shotgun (WGS) entry which is preliminary data.</text>
</comment>
<accession>A0A0N0DXQ5</accession>
<feature type="region of interest" description="Disordered" evidence="2">
    <location>
        <begin position="196"/>
        <end position="215"/>
    </location>
</feature>
<feature type="coiled-coil region" evidence="1">
    <location>
        <begin position="151"/>
        <end position="185"/>
    </location>
</feature>
<name>A0A0N0DXQ5_LEPPY</name>
<sequence>MSIVRSPTNPSKRRFSSPTVDGTNDAERQLCDAVDATLSGVTRLLQQSVNENAKVKLQGTAASFLRANGIRLAQENADENAMGCAVGRGASGDKEAVLRTELVHCRDLLRKVDGERRYARKQWLRLQAEQEQRRTAMEAMHRYSTASHQRSLTLEQHVAEERQRRRQLEEQLDTLTQELMQLRRVLRALPGDLVTSISSPQSPSSSSFPSTTHSLSTAQLLVPDRRFEEAFRDKMNSIVYKRRYQRASALHQAASEQLEAFMMGQQDLQHVHLRAAYGDEGRLVSAGAVVDAAGTASVGFGDDVTDPPNGADSSSAASLASAVFWQSALDFPFQLPFSTATPQDALIKSLIYRSQFAEPLTQLREHTLRLSTRLKTTQDTALRTLYLTFNQALQNLGATPARAQCRSLYERQMSKMQRAHRELLYGLIEQVNHATMEIPEAERRTGGLCFSITARGGDAHGVQRRDAGCTAHESVSIEEYRSSQLKEQLTKLKLQSLETAAATLKETEATAAQCTAARQEAVQALQSLKKLTACIIASVRAQKTADEVVYDPLEDVTEPLTEDVLDDPRLVTKMTEATDLTLTYVRQLARNSSSSAATSRLQASSPRVRTNLGASVRLSSSLTFGRDSDREGTYGNIIDIHRRDDAFSEATEGKAGRGGAVLQGSKRSNEKRDAVVHDRRKSAPSSLSNTARRMRRKSVATANRRLTVPQLPAVPRTPTAPTAKRGTRGRPEPIDAAALHTPPLEIQKDSIISFSSPNQLQVVSRALKETGGRLDGSYPNPTVSIIELGFSENSIRLN</sequence>
<evidence type="ECO:0000256" key="2">
    <source>
        <dbReference type="SAM" id="MobiDB-lite"/>
    </source>
</evidence>
<feature type="region of interest" description="Disordered" evidence="2">
    <location>
        <begin position="649"/>
        <end position="698"/>
    </location>
</feature>
<dbReference type="Proteomes" id="UP000037923">
    <property type="component" value="Unassembled WGS sequence"/>
</dbReference>
<feature type="compositionally biased region" description="Low complexity" evidence="2">
    <location>
        <begin position="713"/>
        <end position="724"/>
    </location>
</feature>
<keyword evidence="1" id="KW-0175">Coiled coil</keyword>
<feature type="compositionally biased region" description="Basic and acidic residues" evidence="2">
    <location>
        <begin position="667"/>
        <end position="677"/>
    </location>
</feature>
<dbReference type="OMA" id="QASAMHQ"/>
<dbReference type="AlphaFoldDB" id="A0A0N0DXQ5"/>
<dbReference type="VEuPathDB" id="TriTrypDB:LpyrH10_04_3460"/>
<evidence type="ECO:0000313" key="4">
    <source>
        <dbReference type="Proteomes" id="UP000037923"/>
    </source>
</evidence>
<gene>
    <name evidence="3" type="ORF">ABB37_02796</name>
</gene>
<dbReference type="EMBL" id="LGTL01000004">
    <property type="protein sequence ID" value="KPA83083.1"/>
    <property type="molecule type" value="Genomic_DNA"/>
</dbReference>
<dbReference type="RefSeq" id="XP_015661521.1">
    <property type="nucleotide sequence ID" value="XM_015799919.1"/>
</dbReference>
<proteinExistence type="predicted"/>
<feature type="compositionally biased region" description="Polar residues" evidence="2">
    <location>
        <begin position="1"/>
        <end position="22"/>
    </location>
</feature>
<evidence type="ECO:0000256" key="1">
    <source>
        <dbReference type="SAM" id="Coils"/>
    </source>
</evidence>
<feature type="region of interest" description="Disordered" evidence="2">
    <location>
        <begin position="1"/>
        <end position="24"/>
    </location>
</feature>
<dbReference type="RefSeq" id="XP_015661522.1">
    <property type="nucleotide sequence ID" value="XM_015799920.1"/>
</dbReference>
<dbReference type="GeneID" id="26903087"/>
<dbReference type="OrthoDB" id="263568at2759"/>
<keyword evidence="4" id="KW-1185">Reference proteome</keyword>
<evidence type="ECO:0000313" key="3">
    <source>
        <dbReference type="EMBL" id="KPA83082.1"/>
    </source>
</evidence>